<dbReference type="CDD" id="cd06259">
    <property type="entry name" value="YdcF-like"/>
    <property type="match status" value="1"/>
</dbReference>
<dbReference type="PANTHER" id="PTHR30336:SF6">
    <property type="entry name" value="INTEGRAL MEMBRANE PROTEIN"/>
    <property type="match status" value="1"/>
</dbReference>
<organism evidence="2 3">
    <name type="scientific">Frigoriflavimonas asaccharolytica</name>
    <dbReference type="NCBI Taxonomy" id="2735899"/>
    <lineage>
        <taxon>Bacteria</taxon>
        <taxon>Pseudomonadati</taxon>
        <taxon>Bacteroidota</taxon>
        <taxon>Flavobacteriia</taxon>
        <taxon>Flavobacteriales</taxon>
        <taxon>Weeksellaceae</taxon>
        <taxon>Frigoriflavimonas</taxon>
    </lineage>
</organism>
<protein>
    <submittedName>
        <fullName evidence="2">SanA protein</fullName>
    </submittedName>
</protein>
<sequence>MMFLLMILANIWVFSLTDGRSYEKISKIPPRETALVLGTSPKMMSGVANPYFTSRMDAVSLLYHHGKIKSIIVSGEKSQGYDEPAAMKKFLIYQEGIPEDIIVEDPKGFNTHASILRCKNVYKKENVIIVTQGYHNIRALFFARNNKMNALGFNAQEIDKPESYYRNQFREFFARLQAVTYFIIGYSPE</sequence>
<proteinExistence type="predicted"/>
<evidence type="ECO:0000259" key="1">
    <source>
        <dbReference type="Pfam" id="PF02698"/>
    </source>
</evidence>
<dbReference type="Proteomes" id="UP000610746">
    <property type="component" value="Unassembled WGS sequence"/>
</dbReference>
<dbReference type="InterPro" id="IPR003848">
    <property type="entry name" value="DUF218"/>
</dbReference>
<dbReference type="EMBL" id="JABSNO010000016">
    <property type="protein sequence ID" value="NRS93134.1"/>
    <property type="molecule type" value="Genomic_DNA"/>
</dbReference>
<dbReference type="PANTHER" id="PTHR30336">
    <property type="entry name" value="INNER MEMBRANE PROTEIN, PROBABLE PERMEASE"/>
    <property type="match status" value="1"/>
</dbReference>
<comment type="caution">
    <text evidence="2">The sequence shown here is derived from an EMBL/GenBank/DDBJ whole genome shotgun (WGS) entry which is preliminary data.</text>
</comment>
<reference evidence="2" key="1">
    <citation type="submission" date="2020-05" db="EMBL/GenBank/DDBJ databases">
        <title>Genomic Encyclopedia of Type Strains, Phase IV (KMG-V): Genome sequencing to study the core and pangenomes of soil and plant-associated prokaryotes.</title>
        <authorList>
            <person name="Whitman W."/>
        </authorList>
    </citation>
    <scope>NUCLEOTIDE SEQUENCE</scope>
    <source>
        <strain evidence="2">16F</strain>
    </source>
</reference>
<keyword evidence="3" id="KW-1185">Reference proteome</keyword>
<dbReference type="AlphaFoldDB" id="A0A8J8GBF7"/>
<feature type="domain" description="DUF218" evidence="1">
    <location>
        <begin position="34"/>
        <end position="151"/>
    </location>
</feature>
<evidence type="ECO:0000313" key="3">
    <source>
        <dbReference type="Proteomes" id="UP000610746"/>
    </source>
</evidence>
<name>A0A8J8GBF7_9FLAO</name>
<dbReference type="InterPro" id="IPR051599">
    <property type="entry name" value="Cell_Envelope_Assoc"/>
</dbReference>
<dbReference type="GO" id="GO:0005886">
    <property type="term" value="C:plasma membrane"/>
    <property type="evidence" value="ECO:0007669"/>
    <property type="project" value="TreeGrafter"/>
</dbReference>
<gene>
    <name evidence="2" type="ORF">HNQ03_002220</name>
</gene>
<dbReference type="Pfam" id="PF02698">
    <property type="entry name" value="DUF218"/>
    <property type="match status" value="1"/>
</dbReference>
<accession>A0A8J8GBF7</accession>
<evidence type="ECO:0000313" key="2">
    <source>
        <dbReference type="EMBL" id="NRS93134.1"/>
    </source>
</evidence>